<dbReference type="InterPro" id="IPR003719">
    <property type="entry name" value="Phenazine_PhzF-like"/>
</dbReference>
<name>A0A1Y1UCX8_9TREE</name>
<proteinExistence type="inferred from homology"/>
<gene>
    <name evidence="3" type="ORF">BD324DRAFT_632650</name>
</gene>
<dbReference type="Pfam" id="PF02567">
    <property type="entry name" value="PhzC-PhzF"/>
    <property type="match status" value="1"/>
</dbReference>
<dbReference type="Proteomes" id="UP000193218">
    <property type="component" value="Unassembled WGS sequence"/>
</dbReference>
<dbReference type="EMBL" id="NBSH01000011">
    <property type="protein sequence ID" value="ORX35397.1"/>
    <property type="molecule type" value="Genomic_DNA"/>
</dbReference>
<evidence type="ECO:0008006" key="5">
    <source>
        <dbReference type="Google" id="ProtNLM"/>
    </source>
</evidence>
<dbReference type="Gene3D" id="3.10.310.10">
    <property type="entry name" value="Diaminopimelate Epimerase, Chain A, domain 1"/>
    <property type="match status" value="2"/>
</dbReference>
<dbReference type="GO" id="GO:0016853">
    <property type="term" value="F:isomerase activity"/>
    <property type="evidence" value="ECO:0007669"/>
    <property type="project" value="UniProtKB-KW"/>
</dbReference>
<protein>
    <recommendedName>
        <fullName evidence="5">Diaminopimelate epimerase-like protein</fullName>
    </recommendedName>
</protein>
<dbReference type="PANTHER" id="PTHR13774:SF17">
    <property type="entry name" value="PHENAZINE BIOSYNTHESIS-LIKE DOMAIN-CONTAINING PROTEIN"/>
    <property type="match status" value="1"/>
</dbReference>
<sequence length="319" mass="35119">MRTLHAETLEFRLLNALVIPDKPNSGNFAPIVLVPKSDPRSNDTAWMRKIADDFAYPMVAFLVPSTDDLTEEDDGEKLEYGLRFFAPASEVPECGHATFAAADVLFKSHPKARFVRLNTLGGSLYVESTPDGPLMSLPVINIEKLSDPERNKLRFAVVDFLQKCSSITLRDVTEVSTFEFAGRSCYLIELDPGVDVGAVRIDPKALTSLSTGLIILTHIVIPECTDDILRIDSRVFAPGLGVDEDVVSGVPHALMTGYYTRYPVLLRLPGALKDKIPNDIIVSAKQLSARGGAMICRLWFGERAVIQGKNVEWARGMLL</sequence>
<dbReference type="SUPFAM" id="SSF54506">
    <property type="entry name" value="Diaminopimelate epimerase-like"/>
    <property type="match status" value="1"/>
</dbReference>
<dbReference type="GeneID" id="33558349"/>
<reference evidence="3 4" key="1">
    <citation type="submission" date="2017-03" db="EMBL/GenBank/DDBJ databases">
        <title>Widespread Adenine N6-methylation of Active Genes in Fungi.</title>
        <authorList>
            <consortium name="DOE Joint Genome Institute"/>
            <person name="Mondo S.J."/>
            <person name="Dannebaum R.O."/>
            <person name="Kuo R.C."/>
            <person name="Louie K.B."/>
            <person name="Bewick A.J."/>
            <person name="Labutti K."/>
            <person name="Haridas S."/>
            <person name="Kuo A."/>
            <person name="Salamov A."/>
            <person name="Ahrendt S.R."/>
            <person name="Lau R."/>
            <person name="Bowen B.P."/>
            <person name="Lipzen A."/>
            <person name="Sullivan W."/>
            <person name="Andreopoulos W.B."/>
            <person name="Clum A."/>
            <person name="Lindquist E."/>
            <person name="Daum C."/>
            <person name="Northen T.R."/>
            <person name="Ramamoorthy G."/>
            <person name="Schmitz R.J."/>
            <person name="Gryganskyi A."/>
            <person name="Culley D."/>
            <person name="Magnuson J."/>
            <person name="James T.Y."/>
            <person name="O'Malley M.A."/>
            <person name="Stajich J.E."/>
            <person name="Spatafora J.W."/>
            <person name="Visel A."/>
            <person name="Grigoriev I.V."/>
        </authorList>
    </citation>
    <scope>NUCLEOTIDE SEQUENCE [LARGE SCALE GENOMIC DNA]</scope>
    <source>
        <strain evidence="3 4">NRRL Y-17943</strain>
    </source>
</reference>
<evidence type="ECO:0000313" key="4">
    <source>
        <dbReference type="Proteomes" id="UP000193218"/>
    </source>
</evidence>
<evidence type="ECO:0000313" key="3">
    <source>
        <dbReference type="EMBL" id="ORX35397.1"/>
    </source>
</evidence>
<accession>A0A1Y1UCX8</accession>
<dbReference type="GO" id="GO:0005737">
    <property type="term" value="C:cytoplasm"/>
    <property type="evidence" value="ECO:0007669"/>
    <property type="project" value="TreeGrafter"/>
</dbReference>
<keyword evidence="4" id="KW-1185">Reference proteome</keyword>
<dbReference type="PIRSF" id="PIRSF016184">
    <property type="entry name" value="PhzC_PhzF"/>
    <property type="match status" value="1"/>
</dbReference>
<keyword evidence="2" id="KW-0413">Isomerase</keyword>
<comment type="caution">
    <text evidence="3">The sequence shown here is derived from an EMBL/GenBank/DDBJ whole genome shotgun (WGS) entry which is preliminary data.</text>
</comment>
<dbReference type="STRING" id="4999.A0A1Y1UCX8"/>
<organism evidence="3 4">
    <name type="scientific">Kockovaella imperatae</name>
    <dbReference type="NCBI Taxonomy" id="4999"/>
    <lineage>
        <taxon>Eukaryota</taxon>
        <taxon>Fungi</taxon>
        <taxon>Dikarya</taxon>
        <taxon>Basidiomycota</taxon>
        <taxon>Agaricomycotina</taxon>
        <taxon>Tremellomycetes</taxon>
        <taxon>Tremellales</taxon>
        <taxon>Cuniculitremaceae</taxon>
        <taxon>Kockovaella</taxon>
    </lineage>
</organism>
<evidence type="ECO:0000256" key="2">
    <source>
        <dbReference type="ARBA" id="ARBA00023235"/>
    </source>
</evidence>
<evidence type="ECO:0000256" key="1">
    <source>
        <dbReference type="ARBA" id="ARBA00008270"/>
    </source>
</evidence>
<dbReference type="InParanoid" id="A0A1Y1UCX8"/>
<dbReference type="PANTHER" id="PTHR13774">
    <property type="entry name" value="PHENAZINE BIOSYNTHESIS PROTEIN"/>
    <property type="match status" value="1"/>
</dbReference>
<comment type="similarity">
    <text evidence="1">Belongs to the PhzF family.</text>
</comment>
<dbReference type="OrthoDB" id="75169at2759"/>
<dbReference type="AlphaFoldDB" id="A0A1Y1UCX8"/>
<dbReference type="RefSeq" id="XP_021869587.1">
    <property type="nucleotide sequence ID" value="XM_022016540.1"/>
</dbReference>